<dbReference type="Pfam" id="PF00005">
    <property type="entry name" value="ABC_tran"/>
    <property type="match status" value="1"/>
</dbReference>
<dbReference type="PANTHER" id="PTHR24221:SF654">
    <property type="entry name" value="ATP-BINDING CASSETTE SUB-FAMILY B MEMBER 6"/>
    <property type="match status" value="1"/>
</dbReference>
<dbReference type="PROSITE" id="PS50893">
    <property type="entry name" value="ABC_TRANSPORTER_2"/>
    <property type="match status" value="1"/>
</dbReference>
<dbReference type="GO" id="GO:0005524">
    <property type="term" value="F:ATP binding"/>
    <property type="evidence" value="ECO:0007669"/>
    <property type="project" value="UniProtKB-KW"/>
</dbReference>
<feature type="domain" description="ABC transporter" evidence="3">
    <location>
        <begin position="27"/>
        <end position="228"/>
    </location>
</feature>
<feature type="non-terminal residue" evidence="4">
    <location>
        <position position="1"/>
    </location>
</feature>
<gene>
    <name evidence="4" type="ORF">E0E04_09105</name>
</gene>
<dbReference type="InterPro" id="IPR027417">
    <property type="entry name" value="P-loop_NTPase"/>
</dbReference>
<dbReference type="PROSITE" id="PS00211">
    <property type="entry name" value="ABC_TRANSPORTER_1"/>
    <property type="match status" value="1"/>
</dbReference>
<dbReference type="PANTHER" id="PTHR24221">
    <property type="entry name" value="ATP-BINDING CASSETTE SUB-FAMILY B"/>
    <property type="match status" value="1"/>
</dbReference>
<dbReference type="EMBL" id="SJWY01000344">
    <property type="protein sequence ID" value="TDE69419.1"/>
    <property type="molecule type" value="Genomic_DNA"/>
</dbReference>
<dbReference type="GO" id="GO:0034040">
    <property type="term" value="F:ATPase-coupled lipid transmembrane transporter activity"/>
    <property type="evidence" value="ECO:0007669"/>
    <property type="project" value="TreeGrafter"/>
</dbReference>
<evidence type="ECO:0000313" key="5">
    <source>
        <dbReference type="Proteomes" id="UP000295231"/>
    </source>
</evidence>
<reference evidence="4 5" key="1">
    <citation type="submission" date="2019-03" db="EMBL/GenBank/DDBJ databases">
        <authorList>
            <person name="Fan P."/>
        </authorList>
    </citation>
    <scope>NUCLEOTIDE SEQUENCE [LARGE SCALE GENOMIC DNA]</scope>
    <source>
        <strain evidence="4 5">KCJ4950</strain>
    </source>
</reference>
<dbReference type="GO" id="GO:0016887">
    <property type="term" value="F:ATP hydrolysis activity"/>
    <property type="evidence" value="ECO:0007669"/>
    <property type="project" value="InterPro"/>
</dbReference>
<dbReference type="SUPFAM" id="SSF52540">
    <property type="entry name" value="P-loop containing nucleoside triphosphate hydrolases"/>
    <property type="match status" value="1"/>
</dbReference>
<accession>A0A4R5G436</accession>
<dbReference type="RefSeq" id="WP_132870049.1">
    <property type="nucleotide sequence ID" value="NZ_SJWY01000344.1"/>
</dbReference>
<sequence>AYNIVTYKATTKLIDKYPKTISTKRTISLTDFNQNITCHRLSLRFDNGKQITFPDFTISKGEKVALIGSSGAGKSTLIRILTGELTDYDGDIYLDSHNYQEISLESLQNIFALIPQKTHLFKDTLRTNLTLGRSVGKNFFKEVLTFAHVDKFIGKGLDTTFQDDLSGGQAARIAIARELLGNKPIVIMDEAVSNLDKLTAIDIERKLLQTNELTVIMITHHLYDENRA</sequence>
<dbReference type="InterPro" id="IPR003593">
    <property type="entry name" value="AAA+_ATPase"/>
</dbReference>
<dbReference type="CDD" id="cd03228">
    <property type="entry name" value="ABCC_MRP_Like"/>
    <property type="match status" value="1"/>
</dbReference>
<dbReference type="InterPro" id="IPR017871">
    <property type="entry name" value="ABC_transporter-like_CS"/>
</dbReference>
<keyword evidence="2 4" id="KW-0067">ATP-binding</keyword>
<dbReference type="Proteomes" id="UP000295231">
    <property type="component" value="Unassembled WGS sequence"/>
</dbReference>
<organism evidence="4 5">
    <name type="scientific">Streptococcus vicugnae</name>
    <dbReference type="NCBI Taxonomy" id="2740579"/>
    <lineage>
        <taxon>Bacteria</taxon>
        <taxon>Bacillati</taxon>
        <taxon>Bacillota</taxon>
        <taxon>Bacilli</taxon>
        <taxon>Lactobacillales</taxon>
        <taxon>Streptococcaceae</taxon>
        <taxon>Streptococcus</taxon>
    </lineage>
</organism>
<comment type="caution">
    <text evidence="4">The sequence shown here is derived from an EMBL/GenBank/DDBJ whole genome shotgun (WGS) entry which is preliminary data.</text>
</comment>
<keyword evidence="1" id="KW-0547">Nucleotide-binding</keyword>
<feature type="non-terminal residue" evidence="4">
    <location>
        <position position="228"/>
    </location>
</feature>
<keyword evidence="5" id="KW-1185">Reference proteome</keyword>
<proteinExistence type="predicted"/>
<evidence type="ECO:0000259" key="3">
    <source>
        <dbReference type="PROSITE" id="PS50893"/>
    </source>
</evidence>
<evidence type="ECO:0000313" key="4">
    <source>
        <dbReference type="EMBL" id="TDE69419.1"/>
    </source>
</evidence>
<name>A0A4R5G436_9STRE</name>
<dbReference type="InterPro" id="IPR039421">
    <property type="entry name" value="Type_1_exporter"/>
</dbReference>
<evidence type="ECO:0000256" key="1">
    <source>
        <dbReference type="ARBA" id="ARBA00022741"/>
    </source>
</evidence>
<dbReference type="InterPro" id="IPR003439">
    <property type="entry name" value="ABC_transporter-like_ATP-bd"/>
</dbReference>
<protein>
    <submittedName>
        <fullName evidence="4">ATP-binding cassette domain-containing protein</fullName>
    </submittedName>
</protein>
<dbReference type="AlphaFoldDB" id="A0A4R5G436"/>
<dbReference type="SMART" id="SM00382">
    <property type="entry name" value="AAA"/>
    <property type="match status" value="1"/>
</dbReference>
<evidence type="ECO:0000256" key="2">
    <source>
        <dbReference type="ARBA" id="ARBA00022840"/>
    </source>
</evidence>
<dbReference type="Gene3D" id="3.40.50.300">
    <property type="entry name" value="P-loop containing nucleotide triphosphate hydrolases"/>
    <property type="match status" value="1"/>
</dbReference>